<reference evidence="1 2" key="1">
    <citation type="submission" date="2019-02" db="EMBL/GenBank/DDBJ databases">
        <title>Genomic Encyclopedia of Type Strains, Phase IV (KMG-IV): sequencing the most valuable type-strain genomes for metagenomic binning, comparative biology and taxonomic classification.</title>
        <authorList>
            <person name="Goeker M."/>
        </authorList>
    </citation>
    <scope>NUCLEOTIDE SEQUENCE [LARGE SCALE GENOMIC DNA]</scope>
    <source>
        <strain evidence="1 2">DSM 101727</strain>
    </source>
</reference>
<dbReference type="GO" id="GO:0016301">
    <property type="term" value="F:kinase activity"/>
    <property type="evidence" value="ECO:0007669"/>
    <property type="project" value="UniProtKB-KW"/>
</dbReference>
<gene>
    <name evidence="1" type="ORF">EV193_113115</name>
</gene>
<dbReference type="EMBL" id="SGWQ01000013">
    <property type="protein sequence ID" value="RZS32271.1"/>
    <property type="molecule type" value="Genomic_DNA"/>
</dbReference>
<sequence>MTGMSGAGKSAALDLLARKGFRCVDTDVGDWIAELPLPGGGLEPQWREERIDALLTGHERSGEPLFVAGTVWNQSVFYPRFAEIVLLTAPLEIMLERVAARENPFGRTAEQRAAIAADTAEVEPLLREFATVEIDTRAPLHEVVDRLAALTAREDLA</sequence>
<proteinExistence type="predicted"/>
<evidence type="ECO:0000313" key="2">
    <source>
        <dbReference type="Proteomes" id="UP000294257"/>
    </source>
</evidence>
<organism evidence="1 2">
    <name type="scientific">Herbihabitans rhizosphaerae</name>
    <dbReference type="NCBI Taxonomy" id="1872711"/>
    <lineage>
        <taxon>Bacteria</taxon>
        <taxon>Bacillati</taxon>
        <taxon>Actinomycetota</taxon>
        <taxon>Actinomycetes</taxon>
        <taxon>Pseudonocardiales</taxon>
        <taxon>Pseudonocardiaceae</taxon>
        <taxon>Herbihabitans</taxon>
    </lineage>
</organism>
<protein>
    <submittedName>
        <fullName evidence="1">Shikimate kinase</fullName>
    </submittedName>
</protein>
<keyword evidence="2" id="KW-1185">Reference proteome</keyword>
<dbReference type="Gene3D" id="3.40.50.300">
    <property type="entry name" value="P-loop containing nucleotide triphosphate hydrolases"/>
    <property type="match status" value="1"/>
</dbReference>
<dbReference type="Pfam" id="PF13238">
    <property type="entry name" value="AAA_18"/>
    <property type="match status" value="1"/>
</dbReference>
<dbReference type="AlphaFoldDB" id="A0A4Q7KDZ4"/>
<accession>A0A4Q7KDZ4</accession>
<keyword evidence="1" id="KW-0808">Transferase</keyword>
<dbReference type="InterPro" id="IPR027417">
    <property type="entry name" value="P-loop_NTPase"/>
</dbReference>
<evidence type="ECO:0000313" key="1">
    <source>
        <dbReference type="EMBL" id="RZS32271.1"/>
    </source>
</evidence>
<name>A0A4Q7KDZ4_9PSEU</name>
<keyword evidence="1" id="KW-0418">Kinase</keyword>
<comment type="caution">
    <text evidence="1">The sequence shown here is derived from an EMBL/GenBank/DDBJ whole genome shotgun (WGS) entry which is preliminary data.</text>
</comment>
<dbReference type="SUPFAM" id="SSF52540">
    <property type="entry name" value="P-loop containing nucleoside triphosphate hydrolases"/>
    <property type="match status" value="1"/>
</dbReference>
<dbReference type="Proteomes" id="UP000294257">
    <property type="component" value="Unassembled WGS sequence"/>
</dbReference>